<dbReference type="NCBIfam" id="NF002305">
    <property type="entry name" value="PRK01229.1"/>
    <property type="match status" value="1"/>
</dbReference>
<dbReference type="InterPro" id="IPR011257">
    <property type="entry name" value="DNA_glycosylase"/>
</dbReference>
<keyword evidence="6 7" id="KW-0326">Glycosidase</keyword>
<dbReference type="GO" id="GO:0140078">
    <property type="term" value="F:class I DNA-(apurinic or apyrimidinic site) endonuclease activity"/>
    <property type="evidence" value="ECO:0007669"/>
    <property type="project" value="UniProtKB-EC"/>
</dbReference>
<feature type="domain" description="HhH-GPD" evidence="8">
    <location>
        <begin position="50"/>
        <end position="214"/>
    </location>
</feature>
<organism evidence="9 10">
    <name type="scientific">Thermoproteota archaeon</name>
    <dbReference type="NCBI Taxonomy" id="2056631"/>
    <lineage>
        <taxon>Archaea</taxon>
        <taxon>Thermoproteota</taxon>
    </lineage>
</organism>
<keyword evidence="3 7" id="KW-0234">DNA repair</keyword>
<keyword evidence="2 7" id="KW-0378">Hydrolase</keyword>
<dbReference type="EMBL" id="QMRA01000030">
    <property type="protein sequence ID" value="RLE54241.1"/>
    <property type="molecule type" value="Genomic_DNA"/>
</dbReference>
<feature type="active site" evidence="7">
    <location>
        <position position="154"/>
    </location>
</feature>
<proteinExistence type="inferred from homology"/>
<evidence type="ECO:0000256" key="4">
    <source>
        <dbReference type="ARBA" id="ARBA00023239"/>
    </source>
</evidence>
<name>A0A497F4G2_9CREN</name>
<dbReference type="GO" id="GO:0016799">
    <property type="term" value="F:hydrolase activity, hydrolyzing N-glycosyl compounds"/>
    <property type="evidence" value="ECO:0007669"/>
    <property type="project" value="UniProtKB-UniRule"/>
</dbReference>
<evidence type="ECO:0000256" key="5">
    <source>
        <dbReference type="ARBA" id="ARBA00023268"/>
    </source>
</evidence>
<dbReference type="Gene3D" id="1.10.1670.10">
    <property type="entry name" value="Helix-hairpin-Helix base-excision DNA repair enzymes (C-terminal)"/>
    <property type="match status" value="1"/>
</dbReference>
<evidence type="ECO:0000256" key="6">
    <source>
        <dbReference type="ARBA" id="ARBA00023295"/>
    </source>
</evidence>
<keyword evidence="1 7" id="KW-0227">DNA damage</keyword>
<accession>A0A497F4G2</accession>
<dbReference type="InterPro" id="IPR012092">
    <property type="entry name" value="DNA_glyclase/AP_lyase_Ogg"/>
</dbReference>
<dbReference type="Proteomes" id="UP000269499">
    <property type="component" value="Unassembled WGS sequence"/>
</dbReference>
<dbReference type="HAMAP" id="MF_00241">
    <property type="entry name" value="Ogg"/>
    <property type="match status" value="1"/>
</dbReference>
<dbReference type="EC" id="3.2.2.-" evidence="7"/>
<sequence>MGLAELIEDVVKVKSNSRVRKLVEKRVEEFIKMKEADENKWFEELVFCILTANSSAKIGLKAIEKLKKEKALLEGPIEKVEEVLRKVGHRYAKKRAEYIILARKLIPGLKRRIISIKGINNKRMWLVQNVMGIGMKEASHFLRNVGYFDVAIIDRHILKILSGYDIIDKTFNKRTLTIKRYLKIENILKKIAKSVDLKPGILDLYLWYMSTGKVLK</sequence>
<comment type="caution">
    <text evidence="9">The sequence shown here is derived from an EMBL/GenBank/DDBJ whole genome shotgun (WGS) entry which is preliminary data.</text>
</comment>
<comment type="catalytic activity">
    <reaction evidence="7">
        <text>2'-deoxyribonucleotide-(2'-deoxyribose 5'-phosphate)-2'-deoxyribonucleotide-DNA = a 3'-end 2'-deoxyribonucleotide-(2,3-dehydro-2,3-deoxyribose 5'-phosphate)-DNA + a 5'-end 5'-phospho-2'-deoxyribonucleoside-DNA + H(+)</text>
        <dbReference type="Rhea" id="RHEA:66592"/>
        <dbReference type="Rhea" id="RHEA-COMP:13180"/>
        <dbReference type="Rhea" id="RHEA-COMP:16897"/>
        <dbReference type="Rhea" id="RHEA-COMP:17067"/>
        <dbReference type="ChEBI" id="CHEBI:15378"/>
        <dbReference type="ChEBI" id="CHEBI:136412"/>
        <dbReference type="ChEBI" id="CHEBI:157695"/>
        <dbReference type="ChEBI" id="CHEBI:167181"/>
        <dbReference type="EC" id="4.2.99.18"/>
    </reaction>
</comment>
<evidence type="ECO:0000256" key="1">
    <source>
        <dbReference type="ARBA" id="ARBA00022763"/>
    </source>
</evidence>
<dbReference type="GO" id="GO:0006284">
    <property type="term" value="P:base-excision repair"/>
    <property type="evidence" value="ECO:0007669"/>
    <property type="project" value="UniProtKB-UniRule"/>
</dbReference>
<dbReference type="InterPro" id="IPR003265">
    <property type="entry name" value="HhH-GPD_domain"/>
</dbReference>
<evidence type="ECO:0000256" key="7">
    <source>
        <dbReference type="HAMAP-Rule" id="MF_00241"/>
    </source>
</evidence>
<feature type="active site" evidence="7">
    <location>
        <position position="136"/>
    </location>
</feature>
<keyword evidence="5 7" id="KW-0511">Multifunctional enzyme</keyword>
<dbReference type="PIRSF" id="PIRSF005954">
    <property type="entry name" value="Thrmst_ogg"/>
    <property type="match status" value="1"/>
</dbReference>
<evidence type="ECO:0000313" key="9">
    <source>
        <dbReference type="EMBL" id="RLE54241.1"/>
    </source>
</evidence>
<evidence type="ECO:0000256" key="3">
    <source>
        <dbReference type="ARBA" id="ARBA00023204"/>
    </source>
</evidence>
<evidence type="ECO:0000256" key="2">
    <source>
        <dbReference type="ARBA" id="ARBA00022801"/>
    </source>
</evidence>
<dbReference type="EC" id="4.2.99.18" evidence="7"/>
<dbReference type="AlphaFoldDB" id="A0A497F4G2"/>
<dbReference type="SUPFAM" id="SSF48150">
    <property type="entry name" value="DNA-glycosylase"/>
    <property type="match status" value="1"/>
</dbReference>
<gene>
    <name evidence="7" type="primary">ogg</name>
    <name evidence="9" type="ORF">DRJ26_02120</name>
</gene>
<dbReference type="InterPro" id="IPR023170">
    <property type="entry name" value="HhH_base_excis_C"/>
</dbReference>
<evidence type="ECO:0000259" key="8">
    <source>
        <dbReference type="SMART" id="SM00478"/>
    </source>
</evidence>
<dbReference type="Pfam" id="PF22175">
    <property type="entry name" value="Ogg-HhH"/>
    <property type="match status" value="1"/>
</dbReference>
<comment type="similarity">
    <text evidence="7">Belongs to the type-2 OGG1 family.</text>
</comment>
<keyword evidence="4 7" id="KW-0456">Lyase</keyword>
<feature type="site" description="Important for guanine/8-oxoguanine distinction" evidence="7">
    <location>
        <position position="216"/>
    </location>
</feature>
<dbReference type="CDD" id="cd00056">
    <property type="entry name" value="ENDO3c"/>
    <property type="match status" value="1"/>
</dbReference>
<dbReference type="SMART" id="SM00478">
    <property type="entry name" value="ENDO3c"/>
    <property type="match status" value="1"/>
</dbReference>
<reference evidence="9 10" key="1">
    <citation type="submission" date="2018-06" db="EMBL/GenBank/DDBJ databases">
        <title>Extensive metabolic versatility and redundancy in microbially diverse, dynamic hydrothermal sediments.</title>
        <authorList>
            <person name="Dombrowski N."/>
            <person name="Teske A."/>
            <person name="Baker B.J."/>
        </authorList>
    </citation>
    <scope>NUCLEOTIDE SEQUENCE [LARGE SCALE GENOMIC DNA]</scope>
    <source>
        <strain evidence="9">B20_G2</strain>
    </source>
</reference>
<evidence type="ECO:0000313" key="10">
    <source>
        <dbReference type="Proteomes" id="UP000269499"/>
    </source>
</evidence>
<comment type="function">
    <text evidence="7">Catalyzes the excision of an oxidatively damaged form of guanine (7,8-dihydro-8-oxoguanine = 8-oxoG) from DNA. Also cleaves the DNA backbone at apurinic/apyrimidinic sites (AP sites).</text>
</comment>
<dbReference type="Gene3D" id="1.10.340.30">
    <property type="entry name" value="Hypothetical protein, domain 2"/>
    <property type="match status" value="1"/>
</dbReference>
<protein>
    <recommendedName>
        <fullName evidence="7">8-oxoguanine DNA glycosylase/AP lyase</fullName>
    </recommendedName>
    <domain>
        <recommendedName>
            <fullName evidence="7">8-oxoguanine DNA glycosylase</fullName>
            <shortName evidence="7">8-oxoG DNA glycosylase</shortName>
            <ecNumber evidence="7">3.2.2.-</ecNumber>
        </recommendedName>
    </domain>
    <domain>
        <recommendedName>
            <fullName evidence="7">DNA-(apurinic or apyrimidinic site) lyase</fullName>
            <shortName evidence="7">AP lyase</shortName>
            <ecNumber evidence="7">4.2.99.18</ecNumber>
        </recommendedName>
    </domain>
</protein>